<proteinExistence type="predicted"/>
<feature type="transmembrane region" description="Helical" evidence="1">
    <location>
        <begin position="35"/>
        <end position="52"/>
    </location>
</feature>
<evidence type="ECO:0008006" key="4">
    <source>
        <dbReference type="Google" id="ProtNLM"/>
    </source>
</evidence>
<keyword evidence="1" id="KW-1133">Transmembrane helix</keyword>
<reference evidence="2 3" key="1">
    <citation type="submission" date="2020-03" db="EMBL/GenBank/DDBJ databases">
        <title>Genomic analysis of Bacteroides faecium CBA7301.</title>
        <authorList>
            <person name="Kim J."/>
            <person name="Roh S.W."/>
        </authorList>
    </citation>
    <scope>NUCLEOTIDE SEQUENCE [LARGE SCALE GENOMIC DNA]</scope>
    <source>
        <strain evidence="2 3">CBA7301</strain>
    </source>
</reference>
<dbReference type="AlphaFoldDB" id="A0A6H0KKD5"/>
<dbReference type="KEGG" id="bfc:BacF7301_07030"/>
<dbReference type="EMBL" id="CP050831">
    <property type="protein sequence ID" value="QIU93914.1"/>
    <property type="molecule type" value="Genomic_DNA"/>
</dbReference>
<evidence type="ECO:0000313" key="2">
    <source>
        <dbReference type="EMBL" id="QIU93914.1"/>
    </source>
</evidence>
<keyword evidence="1" id="KW-0812">Transmembrane</keyword>
<evidence type="ECO:0000313" key="3">
    <source>
        <dbReference type="Proteomes" id="UP000501780"/>
    </source>
</evidence>
<accession>A0A6H0KKD5</accession>
<sequence length="120" mass="14068">MEYVKDNLTDIIILILLAIWGMYELFMWQSAYDDLISIAVGFSLACLFPWCCKRTDKRFLEVRKKALQYSFTFIISLFCALKIVEVLREHSIEVNAIKVIFVGVVLQSAYFLIMKQKIDR</sequence>
<evidence type="ECO:0000256" key="1">
    <source>
        <dbReference type="SAM" id="Phobius"/>
    </source>
</evidence>
<dbReference type="RefSeq" id="WP_167961499.1">
    <property type="nucleotide sequence ID" value="NZ_CP050831.1"/>
</dbReference>
<protein>
    <recommendedName>
        <fullName evidence="4">Transmembrane protein</fullName>
    </recommendedName>
</protein>
<feature type="transmembrane region" description="Helical" evidence="1">
    <location>
        <begin position="7"/>
        <end position="23"/>
    </location>
</feature>
<keyword evidence="3" id="KW-1185">Reference proteome</keyword>
<name>A0A6H0KKD5_9BACE</name>
<dbReference type="Proteomes" id="UP000501780">
    <property type="component" value="Chromosome"/>
</dbReference>
<feature type="transmembrane region" description="Helical" evidence="1">
    <location>
        <begin position="66"/>
        <end position="84"/>
    </location>
</feature>
<organism evidence="2 3">
    <name type="scientific">Bacteroides faecium</name>
    <dbReference type="NCBI Taxonomy" id="2715212"/>
    <lineage>
        <taxon>Bacteria</taxon>
        <taxon>Pseudomonadati</taxon>
        <taxon>Bacteroidota</taxon>
        <taxon>Bacteroidia</taxon>
        <taxon>Bacteroidales</taxon>
        <taxon>Bacteroidaceae</taxon>
        <taxon>Bacteroides</taxon>
    </lineage>
</organism>
<keyword evidence="1" id="KW-0472">Membrane</keyword>
<gene>
    <name evidence="2" type="ORF">BacF7301_07030</name>
</gene>
<feature type="transmembrane region" description="Helical" evidence="1">
    <location>
        <begin position="96"/>
        <end position="113"/>
    </location>
</feature>